<keyword evidence="1" id="KW-0575">Peroxidase</keyword>
<dbReference type="GO" id="GO:0006979">
    <property type="term" value="P:response to oxidative stress"/>
    <property type="evidence" value="ECO:0007669"/>
    <property type="project" value="InterPro"/>
</dbReference>
<evidence type="ECO:0000313" key="3">
    <source>
        <dbReference type="EMBL" id="VDO56986.1"/>
    </source>
</evidence>
<protein>
    <submittedName>
        <fullName evidence="5">PERM Myeloperoxidase</fullName>
    </submittedName>
</protein>
<dbReference type="AlphaFoldDB" id="A0A183HMJ2"/>
<keyword evidence="2" id="KW-0349">Heme</keyword>
<dbReference type="SUPFAM" id="SSF48113">
    <property type="entry name" value="Heme-dependent peroxidases"/>
    <property type="match status" value="1"/>
</dbReference>
<dbReference type="GO" id="GO:0005615">
    <property type="term" value="C:extracellular space"/>
    <property type="evidence" value="ECO:0007669"/>
    <property type="project" value="TreeGrafter"/>
</dbReference>
<reference evidence="3 4" key="2">
    <citation type="submission" date="2018-11" db="EMBL/GenBank/DDBJ databases">
        <authorList>
            <consortium name="Pathogen Informatics"/>
        </authorList>
    </citation>
    <scope>NUCLEOTIDE SEQUENCE [LARGE SCALE GENOMIC DNA]</scope>
</reference>
<evidence type="ECO:0000313" key="4">
    <source>
        <dbReference type="Proteomes" id="UP000267606"/>
    </source>
</evidence>
<dbReference type="PANTHER" id="PTHR11475">
    <property type="entry name" value="OXIDASE/PEROXIDASE"/>
    <property type="match status" value="1"/>
</dbReference>
<dbReference type="PANTHER" id="PTHR11475:SF61">
    <property type="entry name" value="PEROXIDASE MLT-7"/>
    <property type="match status" value="1"/>
</dbReference>
<keyword evidence="2" id="KW-0479">Metal-binding</keyword>
<dbReference type="InterPro" id="IPR037120">
    <property type="entry name" value="Haem_peroxidase_sf_animal"/>
</dbReference>
<gene>
    <name evidence="3" type="ORF">OFLC_LOCUS8707</name>
</gene>
<organism evidence="5">
    <name type="scientific">Onchocerca flexuosa</name>
    <dbReference type="NCBI Taxonomy" id="387005"/>
    <lineage>
        <taxon>Eukaryota</taxon>
        <taxon>Metazoa</taxon>
        <taxon>Ecdysozoa</taxon>
        <taxon>Nematoda</taxon>
        <taxon>Chromadorea</taxon>
        <taxon>Rhabditida</taxon>
        <taxon>Spirurina</taxon>
        <taxon>Spiruromorpha</taxon>
        <taxon>Filarioidea</taxon>
        <taxon>Onchocercidae</taxon>
        <taxon>Onchocerca</taxon>
    </lineage>
</organism>
<dbReference type="InterPro" id="IPR010255">
    <property type="entry name" value="Haem_peroxidase_sf"/>
</dbReference>
<dbReference type="PROSITE" id="PS50292">
    <property type="entry name" value="PEROXIDASE_3"/>
    <property type="match status" value="1"/>
</dbReference>
<evidence type="ECO:0000256" key="2">
    <source>
        <dbReference type="PIRSR" id="PIRSR619791-2"/>
    </source>
</evidence>
<evidence type="ECO:0000313" key="5">
    <source>
        <dbReference type="WBParaSite" id="OFLC_0000870301-mRNA-1"/>
    </source>
</evidence>
<evidence type="ECO:0000256" key="1">
    <source>
        <dbReference type="ARBA" id="ARBA00022559"/>
    </source>
</evidence>
<dbReference type="WBParaSite" id="OFLC_0000870301-mRNA-1">
    <property type="protein sequence ID" value="OFLC_0000870301-mRNA-1"/>
    <property type="gene ID" value="OFLC_0000870301"/>
</dbReference>
<keyword evidence="2" id="KW-0408">Iron</keyword>
<dbReference type="Proteomes" id="UP000267606">
    <property type="component" value="Unassembled WGS sequence"/>
</dbReference>
<accession>A0A183HMJ2</accession>
<dbReference type="Pfam" id="PF03098">
    <property type="entry name" value="An_peroxidase"/>
    <property type="match status" value="1"/>
</dbReference>
<dbReference type="EMBL" id="UZAJ01010067">
    <property type="protein sequence ID" value="VDO56986.1"/>
    <property type="molecule type" value="Genomic_DNA"/>
</dbReference>
<dbReference type="GO" id="GO:0020037">
    <property type="term" value="F:heme binding"/>
    <property type="evidence" value="ECO:0007669"/>
    <property type="project" value="InterPro"/>
</dbReference>
<keyword evidence="4" id="KW-1185">Reference proteome</keyword>
<dbReference type="InterPro" id="IPR019791">
    <property type="entry name" value="Haem_peroxidase_animal"/>
</dbReference>
<reference evidence="5" key="1">
    <citation type="submission" date="2016-06" db="UniProtKB">
        <authorList>
            <consortium name="WormBaseParasite"/>
        </authorList>
    </citation>
    <scope>IDENTIFICATION</scope>
</reference>
<dbReference type="STRING" id="387005.A0A183HMJ2"/>
<keyword evidence="1" id="KW-0560">Oxidoreductase</keyword>
<name>A0A183HMJ2_9BILA</name>
<dbReference type="GO" id="GO:0004601">
    <property type="term" value="F:peroxidase activity"/>
    <property type="evidence" value="ECO:0007669"/>
    <property type="project" value="UniProtKB-KW"/>
</dbReference>
<sequence>FKQRRCLKISRSAPICGTGRNGVPREQLNENTAFIDASPLYGSSFKDLHKFRQERTGFLRMNKFNNQMVLPFDHSKCSSPQKCSATFTAGDIRVNLFIGLSAVHILFTREHNRIASILQKLNPNWSGDRLFQETRKIVGAEVQAITYKEFLPKILGNTMNKHIGPYKGYDPTIDPTVSNVFTTSAYRFGHGMLQI</sequence>
<proteinExistence type="predicted"/>
<feature type="binding site" description="axial binding residue" evidence="2">
    <location>
        <position position="190"/>
    </location>
    <ligand>
        <name>heme b</name>
        <dbReference type="ChEBI" id="CHEBI:60344"/>
    </ligand>
    <ligandPart>
        <name>Fe</name>
        <dbReference type="ChEBI" id="CHEBI:18248"/>
    </ligandPart>
</feature>
<dbReference type="PRINTS" id="PR00457">
    <property type="entry name" value="ANPEROXIDASE"/>
</dbReference>
<dbReference type="GO" id="GO:0046872">
    <property type="term" value="F:metal ion binding"/>
    <property type="evidence" value="ECO:0007669"/>
    <property type="project" value="UniProtKB-KW"/>
</dbReference>
<dbReference type="Gene3D" id="1.10.640.10">
    <property type="entry name" value="Haem peroxidase domain superfamily, animal type"/>
    <property type="match status" value="1"/>
</dbReference>